<evidence type="ECO:0000313" key="5">
    <source>
        <dbReference type="EMBL" id="OKS86966.1"/>
    </source>
</evidence>
<protein>
    <recommendedName>
        <fullName evidence="4">Pectinesterase catalytic domain-containing protein</fullName>
    </recommendedName>
</protein>
<dbReference type="SUPFAM" id="SSF51126">
    <property type="entry name" value="Pectin lyase-like"/>
    <property type="match status" value="1"/>
</dbReference>
<keyword evidence="2" id="KW-0378">Hydrolase</keyword>
<name>A0A1Q5ZYZ0_9SPHI</name>
<dbReference type="STRING" id="1302689.RG47T_2424"/>
<evidence type="ECO:0000313" key="6">
    <source>
        <dbReference type="Proteomes" id="UP000186720"/>
    </source>
</evidence>
<dbReference type="PANTHER" id="PTHR31321">
    <property type="entry name" value="ACYL-COA THIOESTER HYDROLASE YBHC-RELATED"/>
    <property type="match status" value="1"/>
</dbReference>
<feature type="domain" description="Pectinesterase catalytic" evidence="4">
    <location>
        <begin position="2"/>
        <end position="68"/>
    </location>
</feature>
<dbReference type="AlphaFoldDB" id="A0A1Q5ZYZ0"/>
<dbReference type="GO" id="GO:0042545">
    <property type="term" value="P:cell wall modification"/>
    <property type="evidence" value="ECO:0007669"/>
    <property type="project" value="InterPro"/>
</dbReference>
<dbReference type="Gene3D" id="2.160.20.10">
    <property type="entry name" value="Single-stranded right-handed beta-helix, Pectin lyase-like"/>
    <property type="match status" value="1"/>
</dbReference>
<comment type="similarity">
    <text evidence="1">Belongs to the pectinesterase family.</text>
</comment>
<dbReference type="InterPro" id="IPR011050">
    <property type="entry name" value="Pectin_lyase_fold/virulence"/>
</dbReference>
<evidence type="ECO:0000256" key="1">
    <source>
        <dbReference type="ARBA" id="ARBA00008891"/>
    </source>
</evidence>
<evidence type="ECO:0000256" key="2">
    <source>
        <dbReference type="ARBA" id="ARBA00022801"/>
    </source>
</evidence>
<keyword evidence="3" id="KW-0063">Aspartyl esterase</keyword>
<dbReference type="PANTHER" id="PTHR31321:SF57">
    <property type="entry name" value="PECTINESTERASE 53-RELATED"/>
    <property type="match status" value="1"/>
</dbReference>
<dbReference type="InterPro" id="IPR012334">
    <property type="entry name" value="Pectin_lyas_fold"/>
</dbReference>
<evidence type="ECO:0000256" key="3">
    <source>
        <dbReference type="ARBA" id="ARBA00023085"/>
    </source>
</evidence>
<dbReference type="EMBL" id="MPPL01000001">
    <property type="protein sequence ID" value="OKS86966.1"/>
    <property type="molecule type" value="Genomic_DNA"/>
</dbReference>
<evidence type="ECO:0000259" key="4">
    <source>
        <dbReference type="Pfam" id="PF01095"/>
    </source>
</evidence>
<dbReference type="Pfam" id="PF01095">
    <property type="entry name" value="Pectinesterase"/>
    <property type="match status" value="1"/>
</dbReference>
<dbReference type="Proteomes" id="UP000186720">
    <property type="component" value="Unassembled WGS sequence"/>
</dbReference>
<dbReference type="InterPro" id="IPR000070">
    <property type="entry name" value="Pectinesterase_cat"/>
</dbReference>
<sequence length="88" mass="10065">MYIHCDLGSHILPEGWNPWKGDAMFPDKEKTTYYAEYNNYGKSAASNDRVSWSKQLSAKEAQDYVTLQNILAGPDKWNPGFNIYDGNK</sequence>
<dbReference type="GO" id="GO:0030599">
    <property type="term" value="F:pectinesterase activity"/>
    <property type="evidence" value="ECO:0007669"/>
    <property type="project" value="InterPro"/>
</dbReference>
<keyword evidence="6" id="KW-1185">Reference proteome</keyword>
<proteinExistence type="inferred from homology"/>
<gene>
    <name evidence="5" type="ORF">RG47T_2424</name>
</gene>
<comment type="caution">
    <text evidence="5">The sequence shown here is derived from an EMBL/GenBank/DDBJ whole genome shotgun (WGS) entry which is preliminary data.</text>
</comment>
<organism evidence="5 6">
    <name type="scientific">Mucilaginibacter polytrichastri</name>
    <dbReference type="NCBI Taxonomy" id="1302689"/>
    <lineage>
        <taxon>Bacteria</taxon>
        <taxon>Pseudomonadati</taxon>
        <taxon>Bacteroidota</taxon>
        <taxon>Sphingobacteriia</taxon>
        <taxon>Sphingobacteriales</taxon>
        <taxon>Sphingobacteriaceae</taxon>
        <taxon>Mucilaginibacter</taxon>
    </lineage>
</organism>
<accession>A0A1Q5ZYZ0</accession>
<dbReference type="GO" id="GO:0009279">
    <property type="term" value="C:cell outer membrane"/>
    <property type="evidence" value="ECO:0007669"/>
    <property type="project" value="TreeGrafter"/>
</dbReference>
<reference evidence="5 6" key="1">
    <citation type="submission" date="2016-11" db="EMBL/GenBank/DDBJ databases">
        <title>Whole Genome Sequencing of Mucilaginibacter polytrichastri RG4-7(T) isolated from the moss sample.</title>
        <authorList>
            <person name="Li Y."/>
        </authorList>
    </citation>
    <scope>NUCLEOTIDE SEQUENCE [LARGE SCALE GENOMIC DNA]</scope>
    <source>
        <strain evidence="5 6">RG4-7</strain>
    </source>
</reference>